<protein>
    <recommendedName>
        <fullName evidence="3">Cofactor-independent phosphoglycerate mutase</fullName>
    </recommendedName>
</protein>
<name>A0ABW0RUY5_9BURK</name>
<organism evidence="1 2">
    <name type="scientific">Massilia aerilata</name>
    <dbReference type="NCBI Taxonomy" id="453817"/>
    <lineage>
        <taxon>Bacteria</taxon>
        <taxon>Pseudomonadati</taxon>
        <taxon>Pseudomonadota</taxon>
        <taxon>Betaproteobacteria</taxon>
        <taxon>Burkholderiales</taxon>
        <taxon>Oxalobacteraceae</taxon>
        <taxon>Telluria group</taxon>
        <taxon>Massilia</taxon>
    </lineage>
</organism>
<dbReference type="InterPro" id="IPR016631">
    <property type="entry name" value="Regulatory_RpfE"/>
</dbReference>
<accession>A0ABW0RUY5</accession>
<evidence type="ECO:0000313" key="2">
    <source>
        <dbReference type="Proteomes" id="UP001596086"/>
    </source>
</evidence>
<evidence type="ECO:0000313" key="1">
    <source>
        <dbReference type="EMBL" id="MFC5547290.1"/>
    </source>
</evidence>
<dbReference type="RefSeq" id="WP_379766288.1">
    <property type="nucleotide sequence ID" value="NZ_JBHSMZ010000001.1"/>
</dbReference>
<keyword evidence="2" id="KW-1185">Reference proteome</keyword>
<reference evidence="2" key="1">
    <citation type="journal article" date="2019" name="Int. J. Syst. Evol. Microbiol.">
        <title>The Global Catalogue of Microorganisms (GCM) 10K type strain sequencing project: providing services to taxonomists for standard genome sequencing and annotation.</title>
        <authorList>
            <consortium name="The Broad Institute Genomics Platform"/>
            <consortium name="The Broad Institute Genome Sequencing Center for Infectious Disease"/>
            <person name="Wu L."/>
            <person name="Ma J."/>
        </authorList>
    </citation>
    <scope>NUCLEOTIDE SEQUENCE [LARGE SCALE GENOMIC DNA]</scope>
    <source>
        <strain evidence="2">CGMCC 4.5798</strain>
    </source>
</reference>
<proteinExistence type="predicted"/>
<dbReference type="PIRSF" id="PIRSF015283">
    <property type="entry name" value="Regulatory_RpfE"/>
    <property type="match status" value="1"/>
</dbReference>
<dbReference type="EMBL" id="JBHSMZ010000001">
    <property type="protein sequence ID" value="MFC5547290.1"/>
    <property type="molecule type" value="Genomic_DNA"/>
</dbReference>
<evidence type="ECO:0008006" key="3">
    <source>
        <dbReference type="Google" id="ProtNLM"/>
    </source>
</evidence>
<sequence>MAHISLVLPFALPAPEFASDLVRALDAPALAALLSRASKRTFHPLEATARVLPHELWIARALGLAQGTAPGIAASAMRGLGLDPLDGTWYIVNPGHIQIAHSHLMLGDTRQLALTEADSHALFETARESCEEAGHVLLYGAPDTWFLRADEWDGIHTASPDAAVGMNLTDWVPTGSQARAFRKLQNEVQVSWYTHPVNTARESRGQAPVNAIWPWGAASVAAEHAQKLVARAAGKLAPPPAVSTWDTPGWLDALAEQRLTDLDDVAAKLTAGADAGEGGRLLVCGSAAAPAIAADWHGWLQVMQHYEAALFAPLLAALKQGRIKSLRLVLSHRDGHLDTTTTPMAQRKFWRRPTLEALK</sequence>
<dbReference type="Proteomes" id="UP001596086">
    <property type="component" value="Unassembled WGS sequence"/>
</dbReference>
<comment type="caution">
    <text evidence="1">The sequence shown here is derived from an EMBL/GenBank/DDBJ whole genome shotgun (WGS) entry which is preliminary data.</text>
</comment>
<gene>
    <name evidence="1" type="ORF">ACFPO9_02030</name>
</gene>